<dbReference type="Pfam" id="PF17773">
    <property type="entry name" value="UPF0176_N"/>
    <property type="match status" value="1"/>
</dbReference>
<evidence type="ECO:0000259" key="3">
    <source>
        <dbReference type="PROSITE" id="PS50206"/>
    </source>
</evidence>
<dbReference type="PANTHER" id="PTHR43268">
    <property type="entry name" value="THIOSULFATE SULFURTRANSFERASE/RHODANESE-LIKE DOMAIN-CONTAINING PROTEIN 2"/>
    <property type="match status" value="1"/>
</dbReference>
<dbReference type="HAMAP" id="MF_00469">
    <property type="entry name" value="TrhO"/>
    <property type="match status" value="1"/>
</dbReference>
<evidence type="ECO:0000313" key="5">
    <source>
        <dbReference type="Proteomes" id="UP001556118"/>
    </source>
</evidence>
<dbReference type="EMBL" id="JBFNXR010000031">
    <property type="protein sequence ID" value="MEW9855345.1"/>
    <property type="molecule type" value="Genomic_DNA"/>
</dbReference>
<dbReference type="PROSITE" id="PS50206">
    <property type="entry name" value="RHODANESE_3"/>
    <property type="match status" value="1"/>
</dbReference>
<protein>
    <recommendedName>
        <fullName evidence="1">tRNA uridine(34) hydroxylase</fullName>
        <ecNumber evidence="1">1.14.-.-</ecNumber>
    </recommendedName>
    <alternativeName>
        <fullName evidence="1">tRNA hydroxylation protein O</fullName>
    </alternativeName>
</protein>
<dbReference type="NCBIfam" id="NF001136">
    <property type="entry name" value="PRK00142.1-4"/>
    <property type="match status" value="1"/>
</dbReference>
<accession>A0ABV3RBD1</accession>
<dbReference type="PANTHER" id="PTHR43268:SF3">
    <property type="entry name" value="RHODANESE-LIKE DOMAIN-CONTAINING PROTEIN 7-RELATED"/>
    <property type="match status" value="1"/>
</dbReference>
<dbReference type="CDD" id="cd01518">
    <property type="entry name" value="RHOD_YceA"/>
    <property type="match status" value="1"/>
</dbReference>
<gene>
    <name evidence="1" type="primary">trhO</name>
    <name evidence="4" type="ORF">ABUH87_09205</name>
</gene>
<dbReference type="InterPro" id="IPR001763">
    <property type="entry name" value="Rhodanese-like_dom"/>
</dbReference>
<keyword evidence="5" id="KW-1185">Reference proteome</keyword>
<dbReference type="InterPro" id="IPR036873">
    <property type="entry name" value="Rhodanese-like_dom_sf"/>
</dbReference>
<comment type="function">
    <text evidence="1">Catalyzes oxygen-dependent 5-hydroxyuridine (ho5U) modification at position 34 in tRNAs.</text>
</comment>
<dbReference type="Proteomes" id="UP001556118">
    <property type="component" value="Unassembled WGS sequence"/>
</dbReference>
<dbReference type="Gene3D" id="3.40.250.10">
    <property type="entry name" value="Rhodanese-like domain"/>
    <property type="match status" value="1"/>
</dbReference>
<evidence type="ECO:0000256" key="1">
    <source>
        <dbReference type="HAMAP-Rule" id="MF_00469"/>
    </source>
</evidence>
<dbReference type="InterPro" id="IPR040503">
    <property type="entry name" value="TRHO_N"/>
</dbReference>
<keyword evidence="1" id="KW-0819">tRNA processing</keyword>
<feature type="compositionally biased region" description="Acidic residues" evidence="2">
    <location>
        <begin position="321"/>
        <end position="331"/>
    </location>
</feature>
<comment type="similarity">
    <text evidence="1">Belongs to the TrhO family.</text>
</comment>
<organism evidence="4 5">
    <name type="scientific">Novosphingobium rhizovicinum</name>
    <dbReference type="NCBI Taxonomy" id="3228928"/>
    <lineage>
        <taxon>Bacteria</taxon>
        <taxon>Pseudomonadati</taxon>
        <taxon>Pseudomonadota</taxon>
        <taxon>Alphaproteobacteria</taxon>
        <taxon>Sphingomonadales</taxon>
        <taxon>Sphingomonadaceae</taxon>
        <taxon>Novosphingobium</taxon>
    </lineage>
</organism>
<feature type="region of interest" description="Disordered" evidence="2">
    <location>
        <begin position="302"/>
        <end position="331"/>
    </location>
</feature>
<dbReference type="SUPFAM" id="SSF52821">
    <property type="entry name" value="Rhodanese/Cell cycle control phosphatase"/>
    <property type="match status" value="1"/>
</dbReference>
<dbReference type="InterPro" id="IPR020936">
    <property type="entry name" value="TrhO"/>
</dbReference>
<dbReference type="Pfam" id="PF00581">
    <property type="entry name" value="Rhodanese"/>
    <property type="match status" value="1"/>
</dbReference>
<evidence type="ECO:0000313" key="4">
    <source>
        <dbReference type="EMBL" id="MEW9855345.1"/>
    </source>
</evidence>
<dbReference type="RefSeq" id="WP_367772754.1">
    <property type="nucleotide sequence ID" value="NZ_JBFNXR010000031.1"/>
</dbReference>
<keyword evidence="1" id="KW-0560">Oxidoreductase</keyword>
<evidence type="ECO:0000256" key="2">
    <source>
        <dbReference type="SAM" id="MobiDB-lite"/>
    </source>
</evidence>
<feature type="domain" description="Rhodanese" evidence="3">
    <location>
        <begin position="131"/>
        <end position="229"/>
    </location>
</feature>
<dbReference type="EC" id="1.14.-.-" evidence="1"/>
<comment type="catalytic activity">
    <reaction evidence="1">
        <text>uridine(34) in tRNA + AH2 + O2 = 5-hydroxyuridine(34) in tRNA + A + H2O</text>
        <dbReference type="Rhea" id="RHEA:64224"/>
        <dbReference type="Rhea" id="RHEA-COMP:11727"/>
        <dbReference type="Rhea" id="RHEA-COMP:13381"/>
        <dbReference type="ChEBI" id="CHEBI:13193"/>
        <dbReference type="ChEBI" id="CHEBI:15377"/>
        <dbReference type="ChEBI" id="CHEBI:15379"/>
        <dbReference type="ChEBI" id="CHEBI:17499"/>
        <dbReference type="ChEBI" id="CHEBI:65315"/>
        <dbReference type="ChEBI" id="CHEBI:136877"/>
    </reaction>
</comment>
<reference evidence="4 5" key="1">
    <citation type="submission" date="2024-06" db="EMBL/GenBank/DDBJ databases">
        <title>Novosphingobium rhizovicinus M1R2S20.</title>
        <authorList>
            <person name="Sun J.-Q."/>
        </authorList>
    </citation>
    <scope>NUCLEOTIDE SEQUENCE [LARGE SCALE GENOMIC DNA]</scope>
    <source>
        <strain evidence="4 5">M1R2S20</strain>
    </source>
</reference>
<name>A0ABV3RBD1_9SPHN</name>
<proteinExistence type="inferred from homology"/>
<dbReference type="Gene3D" id="3.30.70.100">
    <property type="match status" value="1"/>
</dbReference>
<comment type="caution">
    <text evidence="4">The sequence shown here is derived from an EMBL/GenBank/DDBJ whole genome shotgun (WGS) entry which is preliminary data.</text>
</comment>
<sequence length="331" mass="36617">MDTSLAHPPAPLCVAALYRFTRLSDCASIRDRLESVCRQHGIRGTLLIAREGINGTIAGSHEGIAAVLTHIRALPDCADLDVKLSGAVEMPFHRMKVRLKREIVTMGEPDIDPRASVGTYVEPENWNALISDPDTVVIDTRNTYEVAVGTFEGAIAPQTSTFRDFPAWFRTERDRLLGAGRQPKVAMFCTGGIRCEKSTAFLKQEGVEEVYHLKGGILKYLETVPQESSLWRGECFVFDQRVTVGHGLGQGSYELCHACRRPVSEQDIASPLYEEGVSCAACYSERTDEQRASYRERHRQETLAAARGHTHVGAVYTPDTTESEELNDTAS</sequence>
<dbReference type="SMART" id="SM00450">
    <property type="entry name" value="RHOD"/>
    <property type="match status" value="1"/>
</dbReference>